<comment type="caution">
    <text evidence="2">The sequence shown here is derived from an EMBL/GenBank/DDBJ whole genome shotgun (WGS) entry which is preliminary data.</text>
</comment>
<organism evidence="2 3">
    <name type="scientific">Cyclotella cryptica</name>
    <dbReference type="NCBI Taxonomy" id="29204"/>
    <lineage>
        <taxon>Eukaryota</taxon>
        <taxon>Sar</taxon>
        <taxon>Stramenopiles</taxon>
        <taxon>Ochrophyta</taxon>
        <taxon>Bacillariophyta</taxon>
        <taxon>Coscinodiscophyceae</taxon>
        <taxon>Thalassiosirophycidae</taxon>
        <taxon>Stephanodiscales</taxon>
        <taxon>Stephanodiscaceae</taxon>
        <taxon>Cyclotella</taxon>
    </lineage>
</organism>
<gene>
    <name evidence="2" type="ORF">HJC23_013770</name>
</gene>
<keyword evidence="3" id="KW-1185">Reference proteome</keyword>
<proteinExistence type="predicted"/>
<reference evidence="2 3" key="1">
    <citation type="journal article" date="2020" name="G3 (Bethesda)">
        <title>Improved Reference Genome for Cyclotella cryptica CCMP332, a Model for Cell Wall Morphogenesis, Salinity Adaptation, and Lipid Production in Diatoms (Bacillariophyta).</title>
        <authorList>
            <person name="Roberts W.R."/>
            <person name="Downey K.M."/>
            <person name="Ruck E.C."/>
            <person name="Traller J.C."/>
            <person name="Alverson A.J."/>
        </authorList>
    </citation>
    <scope>NUCLEOTIDE SEQUENCE [LARGE SCALE GENOMIC DNA]</scope>
    <source>
        <strain evidence="2 3">CCMP332</strain>
    </source>
</reference>
<feature type="transmembrane region" description="Helical" evidence="1">
    <location>
        <begin position="30"/>
        <end position="50"/>
    </location>
</feature>
<dbReference type="Proteomes" id="UP001516023">
    <property type="component" value="Unassembled WGS sequence"/>
</dbReference>
<accession>A0ABD3PFT8</accession>
<dbReference type="AlphaFoldDB" id="A0ABD3PFT8"/>
<keyword evidence="1" id="KW-0812">Transmembrane</keyword>
<evidence type="ECO:0000313" key="2">
    <source>
        <dbReference type="EMBL" id="KAL3786849.1"/>
    </source>
</evidence>
<dbReference type="EMBL" id="JABMIG020000186">
    <property type="protein sequence ID" value="KAL3786849.1"/>
    <property type="molecule type" value="Genomic_DNA"/>
</dbReference>
<keyword evidence="1" id="KW-0472">Membrane</keyword>
<protein>
    <submittedName>
        <fullName evidence="2">Uncharacterized protein</fullName>
    </submittedName>
</protein>
<name>A0ABD3PFT8_9STRA</name>
<evidence type="ECO:0000313" key="3">
    <source>
        <dbReference type="Proteomes" id="UP001516023"/>
    </source>
</evidence>
<evidence type="ECO:0000256" key="1">
    <source>
        <dbReference type="SAM" id="Phobius"/>
    </source>
</evidence>
<sequence length="146" mass="16458">MYLGPILAAPLAHIAVPFYREAKTQKQRQLILGIGVIGSTVLTLSMRLYLMAHAGYPGKDDATTIQSRVVEVRTKEEKDEIQNPSTSTIAKEIWRGFEQSLTVGFHLVSIDYLDIHPEQQANPLLLQKCLSLYPHEICDSIYVDEF</sequence>
<keyword evidence="1" id="KW-1133">Transmembrane helix</keyword>